<dbReference type="SUPFAM" id="SSF51735">
    <property type="entry name" value="NAD(P)-binding Rossmann-fold domains"/>
    <property type="match status" value="1"/>
</dbReference>
<gene>
    <name evidence="3" type="ORF">QYE76_028421</name>
</gene>
<evidence type="ECO:0000256" key="1">
    <source>
        <dbReference type="ARBA" id="ARBA00023002"/>
    </source>
</evidence>
<dbReference type="GO" id="GO:0016616">
    <property type="term" value="F:oxidoreductase activity, acting on the CH-OH group of donors, NAD or NADP as acceptor"/>
    <property type="evidence" value="ECO:0007669"/>
    <property type="project" value="TreeGrafter"/>
</dbReference>
<evidence type="ECO:0000259" key="2">
    <source>
        <dbReference type="Pfam" id="PF01370"/>
    </source>
</evidence>
<protein>
    <recommendedName>
        <fullName evidence="2">NAD-dependent epimerase/dehydratase domain-containing protein</fullName>
    </recommendedName>
</protein>
<keyword evidence="4" id="KW-1185">Reference proteome</keyword>
<reference evidence="3" key="1">
    <citation type="submission" date="2023-07" db="EMBL/GenBank/DDBJ databases">
        <title>A chromosome-level genome assembly of Lolium multiflorum.</title>
        <authorList>
            <person name="Chen Y."/>
            <person name="Copetti D."/>
            <person name="Kolliker R."/>
            <person name="Studer B."/>
        </authorList>
    </citation>
    <scope>NUCLEOTIDE SEQUENCE</scope>
    <source>
        <strain evidence="3">02402/16</strain>
        <tissue evidence="3">Leaf</tissue>
    </source>
</reference>
<feature type="domain" description="NAD-dependent epimerase/dehydratase" evidence="2">
    <location>
        <begin position="18"/>
        <end position="253"/>
    </location>
</feature>
<dbReference type="EMBL" id="JAUUTY010000007">
    <property type="protein sequence ID" value="KAK1604748.1"/>
    <property type="molecule type" value="Genomic_DNA"/>
</dbReference>
<dbReference type="InterPro" id="IPR050425">
    <property type="entry name" value="NAD(P)_dehydrat-like"/>
</dbReference>
<accession>A0AAD8QKZ6</accession>
<dbReference type="PANTHER" id="PTHR10366">
    <property type="entry name" value="NAD DEPENDENT EPIMERASE/DEHYDRATASE"/>
    <property type="match status" value="1"/>
</dbReference>
<evidence type="ECO:0000313" key="4">
    <source>
        <dbReference type="Proteomes" id="UP001231189"/>
    </source>
</evidence>
<organism evidence="3 4">
    <name type="scientific">Lolium multiflorum</name>
    <name type="common">Italian ryegrass</name>
    <name type="synonym">Lolium perenne subsp. multiflorum</name>
    <dbReference type="NCBI Taxonomy" id="4521"/>
    <lineage>
        <taxon>Eukaryota</taxon>
        <taxon>Viridiplantae</taxon>
        <taxon>Streptophyta</taxon>
        <taxon>Embryophyta</taxon>
        <taxon>Tracheophyta</taxon>
        <taxon>Spermatophyta</taxon>
        <taxon>Magnoliopsida</taxon>
        <taxon>Liliopsida</taxon>
        <taxon>Poales</taxon>
        <taxon>Poaceae</taxon>
        <taxon>BOP clade</taxon>
        <taxon>Pooideae</taxon>
        <taxon>Poodae</taxon>
        <taxon>Poeae</taxon>
        <taxon>Poeae Chloroplast Group 2 (Poeae type)</taxon>
        <taxon>Loliodinae</taxon>
        <taxon>Loliinae</taxon>
        <taxon>Lolium</taxon>
    </lineage>
</organism>
<comment type="caution">
    <text evidence="3">The sequence shown here is derived from an EMBL/GenBank/DDBJ whole genome shotgun (WGS) entry which is preliminary data.</text>
</comment>
<dbReference type="Pfam" id="PF01370">
    <property type="entry name" value="Epimerase"/>
    <property type="match status" value="1"/>
</dbReference>
<proteinExistence type="predicted"/>
<dbReference type="InterPro" id="IPR036291">
    <property type="entry name" value="NAD(P)-bd_dom_sf"/>
</dbReference>
<dbReference type="CDD" id="cd08958">
    <property type="entry name" value="FR_SDR_e"/>
    <property type="match status" value="1"/>
</dbReference>
<sequence>MSSSSEAGAATGTAKVACVTGASGYIASWIVKLLLARGYTVRATVRDPDDTEKTAHLRAMDGAGGRLHLFRANLLEEGSFDAAVDGCHCVFHTASPVLPDAEDLQAELIDPALKGTLNVLSSCKKASVERVILTSSMAAVRVNGRPRTPDVVVDETWFSSPEVFKKEQRWYALSKTLAEEAAWTFSKDSGLDLVTINPGWVIGPLLQPKLDIGAGAIMKLIDGTPTYPNVSHELVNVKDVAMAHVLAYEVPSAKGRYCMAERVMHYSELVKIIQDMYPSILVPEECAEDNPFVPKFQVSKDKIISLGIKLTPLETSIMETVDSLKQKGFVNF</sequence>
<dbReference type="FunFam" id="3.40.50.720:FF:000085">
    <property type="entry name" value="Dihydroflavonol reductase"/>
    <property type="match status" value="1"/>
</dbReference>
<dbReference type="InterPro" id="IPR001509">
    <property type="entry name" value="Epimerase_deHydtase"/>
</dbReference>
<dbReference type="PANTHER" id="PTHR10366:SF852">
    <property type="entry name" value="CINNAMOYL-COA REDUCTASE CAD2"/>
    <property type="match status" value="1"/>
</dbReference>
<keyword evidence="1" id="KW-0560">Oxidoreductase</keyword>
<dbReference type="AlphaFoldDB" id="A0AAD8QKZ6"/>
<name>A0AAD8QKZ6_LOLMU</name>
<dbReference type="Gene3D" id="3.40.50.720">
    <property type="entry name" value="NAD(P)-binding Rossmann-like Domain"/>
    <property type="match status" value="1"/>
</dbReference>
<dbReference type="Proteomes" id="UP001231189">
    <property type="component" value="Unassembled WGS sequence"/>
</dbReference>
<evidence type="ECO:0000313" key="3">
    <source>
        <dbReference type="EMBL" id="KAK1604748.1"/>
    </source>
</evidence>